<accession>A0A0Q2Y3L9</accession>
<feature type="domain" description="DUF4365" evidence="1">
    <location>
        <begin position="36"/>
        <end position="137"/>
    </location>
</feature>
<dbReference type="InParanoid" id="A0A0Q2Y3L9"/>
<keyword evidence="3" id="KW-1185">Reference proteome</keyword>
<dbReference type="AlphaFoldDB" id="A0A0Q2Y3L9"/>
<organism evidence="2 3">
    <name type="scientific">Vibrio furnissii</name>
    <dbReference type="NCBI Taxonomy" id="29494"/>
    <lineage>
        <taxon>Bacteria</taxon>
        <taxon>Pseudomonadati</taxon>
        <taxon>Pseudomonadota</taxon>
        <taxon>Gammaproteobacteria</taxon>
        <taxon>Vibrionales</taxon>
        <taxon>Vibrionaceae</taxon>
        <taxon>Vibrio</taxon>
    </lineage>
</organism>
<name>A0A0Q2Y3L9_VIBFU</name>
<dbReference type="Pfam" id="PF14280">
    <property type="entry name" value="DUF4365"/>
    <property type="match status" value="1"/>
</dbReference>
<evidence type="ECO:0000313" key="3">
    <source>
        <dbReference type="Proteomes" id="UP000051221"/>
    </source>
</evidence>
<comment type="caution">
    <text evidence="2">The sequence shown here is derived from an EMBL/GenBank/DDBJ whole genome shotgun (WGS) entry which is preliminary data.</text>
</comment>
<evidence type="ECO:0000313" key="2">
    <source>
        <dbReference type="EMBL" id="KQH87324.1"/>
    </source>
</evidence>
<proteinExistence type="predicted"/>
<dbReference type="EMBL" id="LKHS01000003">
    <property type="protein sequence ID" value="KQH87324.1"/>
    <property type="molecule type" value="Genomic_DNA"/>
</dbReference>
<sequence length="326" mass="38848">MQARKNPVDNALCPLTMRLTLFKNRLPTRSKNHTSESFSYKVFSRAIPNHWIIRDLSERDYGIDVLVEYVTDDNEVTGKLIAIQLKSTSELSFNKDSEWRFYKVKPSTTDYWLNSNIPSFIFFVSGDENIYFLSVNDYVKRNYDRYLNSENFYYTITPDNRFSVKDFVEKYNSVNVSDVSDMALININYLYEDFYSFFMKNYKRDELIILDSDDERLQQLNLLSHRLSVLSREVSIEWTVTSLNEIVVTNNYKDELCEFHLSMFMDELDKQLQLIIKGLLRRITPYYHYWLKKDPYFVKFLLECDKDLLKNIRWKSIQAGRGIPVA</sequence>
<dbReference type="InterPro" id="IPR025375">
    <property type="entry name" value="DUF4365"/>
</dbReference>
<protein>
    <recommendedName>
        <fullName evidence="1">DUF4365 domain-containing protein</fullName>
    </recommendedName>
</protein>
<evidence type="ECO:0000259" key="1">
    <source>
        <dbReference type="Pfam" id="PF14280"/>
    </source>
</evidence>
<dbReference type="Proteomes" id="UP000051221">
    <property type="component" value="Unassembled WGS sequence"/>
</dbReference>
<reference evidence="2 3" key="1">
    <citation type="submission" date="2015-08" db="EMBL/GenBank/DDBJ databases">
        <title>Antibacterial properties of a collection of Vibrionaceae strains.</title>
        <authorList>
            <person name="Giubergia S."/>
        </authorList>
    </citation>
    <scope>NUCLEOTIDE SEQUENCE [LARGE SCALE GENOMIC DNA]</scope>
    <source>
        <strain evidence="2 3">S0821</strain>
    </source>
</reference>
<gene>
    <name evidence="2" type="ORF">AMR76_03685</name>
</gene>